<dbReference type="EMBL" id="FMZV01000008">
    <property type="protein sequence ID" value="SDD52259.1"/>
    <property type="molecule type" value="Genomic_DNA"/>
</dbReference>
<dbReference type="AlphaFoldDB" id="A0A1G6VF97"/>
<keyword evidence="2" id="KW-1185">Reference proteome</keyword>
<dbReference type="Proteomes" id="UP000199628">
    <property type="component" value="Unassembled WGS sequence"/>
</dbReference>
<reference evidence="2" key="1">
    <citation type="submission" date="2016-10" db="EMBL/GenBank/DDBJ databases">
        <authorList>
            <person name="Varghese N."/>
            <person name="Submissions S."/>
        </authorList>
    </citation>
    <scope>NUCLEOTIDE SEQUENCE [LARGE SCALE GENOMIC DNA]</scope>
    <source>
        <strain evidence="2">CGMCC 1.9108</strain>
    </source>
</reference>
<proteinExistence type="predicted"/>
<accession>A0A1G6VF97</accession>
<name>A0A1G6VF97_9RHOB</name>
<evidence type="ECO:0000313" key="2">
    <source>
        <dbReference type="Proteomes" id="UP000199628"/>
    </source>
</evidence>
<sequence length="64" mass="7244">MKVLFHVINPKSKYGGFQESRIRQITTTLSVIGAHVEFHFIATGSDAITPRYRVLQEAVRPAYP</sequence>
<evidence type="ECO:0000313" key="1">
    <source>
        <dbReference type="EMBL" id="SDD52259.1"/>
    </source>
</evidence>
<gene>
    <name evidence="1" type="ORF">SAMN04488239_10843</name>
</gene>
<protein>
    <submittedName>
        <fullName evidence="1">Uncharacterized protein</fullName>
    </submittedName>
</protein>
<organism evidence="1 2">
    <name type="scientific">Ruegeria marina</name>
    <dbReference type="NCBI Taxonomy" id="639004"/>
    <lineage>
        <taxon>Bacteria</taxon>
        <taxon>Pseudomonadati</taxon>
        <taxon>Pseudomonadota</taxon>
        <taxon>Alphaproteobacteria</taxon>
        <taxon>Rhodobacterales</taxon>
        <taxon>Roseobacteraceae</taxon>
        <taxon>Ruegeria</taxon>
    </lineage>
</organism>